<organism evidence="2">
    <name type="scientific">Homalodisca liturata</name>
    <dbReference type="NCBI Taxonomy" id="320908"/>
    <lineage>
        <taxon>Eukaryota</taxon>
        <taxon>Metazoa</taxon>
        <taxon>Ecdysozoa</taxon>
        <taxon>Arthropoda</taxon>
        <taxon>Hexapoda</taxon>
        <taxon>Insecta</taxon>
        <taxon>Pterygota</taxon>
        <taxon>Neoptera</taxon>
        <taxon>Paraneoptera</taxon>
        <taxon>Hemiptera</taxon>
        <taxon>Auchenorrhyncha</taxon>
        <taxon>Membracoidea</taxon>
        <taxon>Cicadellidae</taxon>
        <taxon>Cicadellinae</taxon>
        <taxon>Proconiini</taxon>
        <taxon>Homalodisca</taxon>
    </lineage>
</organism>
<gene>
    <name evidence="2" type="ORF">g.5778</name>
</gene>
<feature type="compositionally biased region" description="Polar residues" evidence="1">
    <location>
        <begin position="1"/>
        <end position="11"/>
    </location>
</feature>
<name>A0A1B6IA61_9HEMI</name>
<proteinExistence type="predicted"/>
<protein>
    <submittedName>
        <fullName evidence="2">Uncharacterized protein</fullName>
    </submittedName>
</protein>
<feature type="non-terminal residue" evidence="2">
    <location>
        <position position="120"/>
    </location>
</feature>
<dbReference type="EMBL" id="GECU01023875">
    <property type="protein sequence ID" value="JAS83831.1"/>
    <property type="molecule type" value="Transcribed_RNA"/>
</dbReference>
<feature type="region of interest" description="Disordered" evidence="1">
    <location>
        <begin position="1"/>
        <end position="21"/>
    </location>
</feature>
<dbReference type="AlphaFoldDB" id="A0A1B6IA61"/>
<sequence length="120" mass="13166">TNGSLQLQTHSVPPGFEPLPGHPNNNLVTNMTTNDGIHIVCTKFSDCSWLCESEITDGQCPMKKILETYPKIVKLNNNVVNACSTMEYKVLSACTGLYLAYYHGDSKQVAITDETAPKDT</sequence>
<evidence type="ECO:0000256" key="1">
    <source>
        <dbReference type="SAM" id="MobiDB-lite"/>
    </source>
</evidence>
<evidence type="ECO:0000313" key="2">
    <source>
        <dbReference type="EMBL" id="JAS83831.1"/>
    </source>
</evidence>
<accession>A0A1B6IA61</accession>
<reference evidence="2" key="1">
    <citation type="submission" date="2015-11" db="EMBL/GenBank/DDBJ databases">
        <title>De novo transcriptome assembly of four potential Pierce s Disease insect vectors from Arizona vineyards.</title>
        <authorList>
            <person name="Tassone E.E."/>
        </authorList>
    </citation>
    <scope>NUCLEOTIDE SEQUENCE</scope>
</reference>
<feature type="non-terminal residue" evidence="2">
    <location>
        <position position="1"/>
    </location>
</feature>